<keyword evidence="1" id="KW-0812">Transmembrane</keyword>
<keyword evidence="1" id="KW-1133">Transmembrane helix</keyword>
<feature type="transmembrane region" description="Helical" evidence="1">
    <location>
        <begin position="75"/>
        <end position="95"/>
    </location>
</feature>
<gene>
    <name evidence="2" type="ORF">BS101_04140</name>
</gene>
<protein>
    <submittedName>
        <fullName evidence="2">Uncharacterized protein</fullName>
    </submittedName>
</protein>
<dbReference type="AlphaFoldDB" id="A0A1L5F4P2"/>
<feature type="transmembrane region" description="Helical" evidence="1">
    <location>
        <begin position="12"/>
        <end position="32"/>
    </location>
</feature>
<evidence type="ECO:0000313" key="3">
    <source>
        <dbReference type="Proteomes" id="UP000184604"/>
    </source>
</evidence>
<accession>A0A1L5F4P2</accession>
<evidence type="ECO:0000313" key="2">
    <source>
        <dbReference type="EMBL" id="APM37979.1"/>
    </source>
</evidence>
<feature type="transmembrane region" description="Helical" evidence="1">
    <location>
        <begin position="107"/>
        <end position="126"/>
    </location>
</feature>
<keyword evidence="1" id="KW-0472">Membrane</keyword>
<dbReference type="OrthoDB" id="1926101at2"/>
<reference evidence="2 3" key="1">
    <citation type="submission" date="2016-12" db="EMBL/GenBank/DDBJ databases">
        <title>Complete genome sequence of Clostridium kluyveri JZZ isolated from the pit mud of a Chinese flavor liquor-making factory.</title>
        <authorList>
            <person name="Wang Y."/>
        </authorList>
    </citation>
    <scope>NUCLEOTIDE SEQUENCE [LARGE SCALE GENOMIC DNA]</scope>
    <source>
        <strain evidence="2 3">JZZ</strain>
    </source>
</reference>
<organism evidence="2 3">
    <name type="scientific">Clostridium kluyveri</name>
    <dbReference type="NCBI Taxonomy" id="1534"/>
    <lineage>
        <taxon>Bacteria</taxon>
        <taxon>Bacillati</taxon>
        <taxon>Bacillota</taxon>
        <taxon>Clostridia</taxon>
        <taxon>Eubacteriales</taxon>
        <taxon>Clostridiaceae</taxon>
        <taxon>Clostridium</taxon>
    </lineage>
</organism>
<dbReference type="Proteomes" id="UP000184604">
    <property type="component" value="Chromosome"/>
</dbReference>
<dbReference type="EMBL" id="CP018335">
    <property type="protein sequence ID" value="APM37979.1"/>
    <property type="molecule type" value="Genomic_DNA"/>
</dbReference>
<proteinExistence type="predicted"/>
<sequence length="130" mass="15501">MNKNILSFFTKFICNLYIICTIIMLFIVYNNIENNIISRFGMCYFYLTLFVFVYIPFITIFNSRKLKWVEIKERLFKFIALSILFGGLNYVFDYVFRPSNIDLFREFSIALGLTFGISFIDIILLGRKIE</sequence>
<name>A0A1L5F4P2_CLOKL</name>
<evidence type="ECO:0000256" key="1">
    <source>
        <dbReference type="SAM" id="Phobius"/>
    </source>
</evidence>
<dbReference type="RefSeq" id="WP_073537675.1">
    <property type="nucleotide sequence ID" value="NZ_CP018335.1"/>
</dbReference>
<feature type="transmembrane region" description="Helical" evidence="1">
    <location>
        <begin position="44"/>
        <end position="63"/>
    </location>
</feature>